<dbReference type="EMBL" id="JAJEWP010000004">
    <property type="protein sequence ID" value="MCC2617326.1"/>
    <property type="molecule type" value="Genomic_DNA"/>
</dbReference>
<keyword evidence="9" id="KW-0444">Lipid biosynthesis</keyword>
<keyword evidence="8 9" id="KW-0012">Acyltransferase</keyword>
<protein>
    <recommendedName>
        <fullName evidence="6 9">1-acyl-sn-glycerol-3-phosphate acyltransferase</fullName>
        <ecNumber evidence="5 9">2.3.1.51</ecNumber>
    </recommendedName>
</protein>
<dbReference type="NCBIfam" id="TIGR00530">
    <property type="entry name" value="AGP_acyltrn"/>
    <property type="match status" value="1"/>
</dbReference>
<keyword evidence="9" id="KW-0443">Lipid metabolism</keyword>
<accession>A0ABS8GDQ0</accession>
<keyword evidence="10" id="KW-0175">Coiled coil</keyword>
<evidence type="ECO:0000256" key="6">
    <source>
        <dbReference type="ARBA" id="ARBA00016139"/>
    </source>
</evidence>
<dbReference type="GO" id="GO:0003841">
    <property type="term" value="F:1-acylglycerol-3-phosphate O-acyltransferase activity"/>
    <property type="evidence" value="ECO:0007669"/>
    <property type="project" value="UniProtKB-EC"/>
</dbReference>
<evidence type="ECO:0000256" key="10">
    <source>
        <dbReference type="SAM" id="Coils"/>
    </source>
</evidence>
<organism evidence="13 14">
    <name type="scientific">Fluctibacter halophilus</name>
    <dbReference type="NCBI Taxonomy" id="226011"/>
    <lineage>
        <taxon>Bacteria</taxon>
        <taxon>Pseudomonadati</taxon>
        <taxon>Pseudomonadota</taxon>
        <taxon>Gammaproteobacteria</taxon>
        <taxon>Alteromonadales</taxon>
        <taxon>Alteromonadaceae</taxon>
        <taxon>Fluctibacter</taxon>
    </lineage>
</organism>
<feature type="domain" description="Phospholipid/glycerol acyltransferase" evidence="12">
    <location>
        <begin position="67"/>
        <end position="182"/>
    </location>
</feature>
<comment type="pathway">
    <text evidence="3">Lipid metabolism.</text>
</comment>
<keyword evidence="7 9" id="KW-0808">Transferase</keyword>
<dbReference type="Pfam" id="PF01553">
    <property type="entry name" value="Acyltransferase"/>
    <property type="match status" value="1"/>
</dbReference>
<dbReference type="CDD" id="cd07989">
    <property type="entry name" value="LPLAT_AGPAT-like"/>
    <property type="match status" value="1"/>
</dbReference>
<feature type="transmembrane region" description="Helical" evidence="11">
    <location>
        <begin position="7"/>
        <end position="30"/>
    </location>
</feature>
<evidence type="ECO:0000256" key="5">
    <source>
        <dbReference type="ARBA" id="ARBA00013211"/>
    </source>
</evidence>
<evidence type="ECO:0000256" key="2">
    <source>
        <dbReference type="ARBA" id="ARBA00004728"/>
    </source>
</evidence>
<evidence type="ECO:0000256" key="4">
    <source>
        <dbReference type="ARBA" id="ARBA00008655"/>
    </source>
</evidence>
<evidence type="ECO:0000256" key="9">
    <source>
        <dbReference type="RuleBase" id="RU361267"/>
    </source>
</evidence>
<proteinExistence type="inferred from homology"/>
<comment type="pathway">
    <text evidence="2">Phospholipid metabolism; CDP-diacylglycerol biosynthesis; CDP-diacylglycerol from sn-glycerol 3-phosphate: step 2/3.</text>
</comment>
<feature type="coiled-coil region" evidence="10">
    <location>
        <begin position="220"/>
        <end position="247"/>
    </location>
</feature>
<dbReference type="InterPro" id="IPR002123">
    <property type="entry name" value="Plipid/glycerol_acylTrfase"/>
</dbReference>
<feature type="transmembrane region" description="Helical" evidence="11">
    <location>
        <begin position="98"/>
        <end position="116"/>
    </location>
</feature>
<gene>
    <name evidence="13" type="ORF">LJ739_13820</name>
</gene>
<dbReference type="RefSeq" id="WP_229161376.1">
    <property type="nucleotide sequence ID" value="NZ_JAJEWP010000004.1"/>
</dbReference>
<evidence type="ECO:0000256" key="7">
    <source>
        <dbReference type="ARBA" id="ARBA00022679"/>
    </source>
</evidence>
<keyword evidence="9" id="KW-1208">Phospholipid metabolism</keyword>
<dbReference type="SUPFAM" id="SSF69593">
    <property type="entry name" value="Glycerol-3-phosphate (1)-acyltransferase"/>
    <property type="match status" value="1"/>
</dbReference>
<keyword evidence="11" id="KW-1133">Transmembrane helix</keyword>
<comment type="catalytic activity">
    <reaction evidence="1 9">
        <text>a 1-acyl-sn-glycero-3-phosphate + an acyl-CoA = a 1,2-diacyl-sn-glycero-3-phosphate + CoA</text>
        <dbReference type="Rhea" id="RHEA:19709"/>
        <dbReference type="ChEBI" id="CHEBI:57287"/>
        <dbReference type="ChEBI" id="CHEBI:57970"/>
        <dbReference type="ChEBI" id="CHEBI:58342"/>
        <dbReference type="ChEBI" id="CHEBI:58608"/>
        <dbReference type="EC" id="2.3.1.51"/>
    </reaction>
</comment>
<evidence type="ECO:0000259" key="12">
    <source>
        <dbReference type="SMART" id="SM00563"/>
    </source>
</evidence>
<dbReference type="SMART" id="SM00563">
    <property type="entry name" value="PlsC"/>
    <property type="match status" value="1"/>
</dbReference>
<evidence type="ECO:0000256" key="8">
    <source>
        <dbReference type="ARBA" id="ARBA00023315"/>
    </source>
</evidence>
<evidence type="ECO:0000313" key="13">
    <source>
        <dbReference type="EMBL" id="MCC2617326.1"/>
    </source>
</evidence>
<name>A0ABS8GDQ0_9ALTE</name>
<keyword evidence="11" id="KW-0812">Transmembrane</keyword>
<dbReference type="EC" id="2.3.1.51" evidence="5 9"/>
<comment type="domain">
    <text evidence="9">The HXXXXD motif is essential for acyltransferase activity and may constitute the binding site for the phosphate moiety of the glycerol-3-phosphate.</text>
</comment>
<comment type="caution">
    <text evidence="13">The sequence shown here is derived from an EMBL/GenBank/DDBJ whole genome shotgun (WGS) entry which is preliminary data.</text>
</comment>
<evidence type="ECO:0000256" key="1">
    <source>
        <dbReference type="ARBA" id="ARBA00001141"/>
    </source>
</evidence>
<dbReference type="PANTHER" id="PTHR10434">
    <property type="entry name" value="1-ACYL-SN-GLYCEROL-3-PHOSPHATE ACYLTRANSFERASE"/>
    <property type="match status" value="1"/>
</dbReference>
<reference evidence="13 14" key="1">
    <citation type="submission" date="2021-10" db="EMBL/GenBank/DDBJ databases">
        <title>Draft genome of Aestuariibacter halophilus JC2043.</title>
        <authorList>
            <person name="Emsley S.A."/>
            <person name="Pfannmuller K.M."/>
            <person name="Ushijima B."/>
            <person name="Saw J.H."/>
            <person name="Videau P."/>
        </authorList>
    </citation>
    <scope>NUCLEOTIDE SEQUENCE [LARGE SCALE GENOMIC DNA]</scope>
    <source>
        <strain evidence="13 14">JC2043</strain>
    </source>
</reference>
<keyword evidence="9" id="KW-0594">Phospholipid biosynthesis</keyword>
<keyword evidence="11" id="KW-0472">Membrane</keyword>
<dbReference type="InterPro" id="IPR004552">
    <property type="entry name" value="AGP_acyltrans"/>
</dbReference>
<evidence type="ECO:0000313" key="14">
    <source>
        <dbReference type="Proteomes" id="UP001520878"/>
    </source>
</evidence>
<keyword evidence="14" id="KW-1185">Reference proteome</keyword>
<dbReference type="Proteomes" id="UP001520878">
    <property type="component" value="Unassembled WGS sequence"/>
</dbReference>
<evidence type="ECO:0000256" key="3">
    <source>
        <dbReference type="ARBA" id="ARBA00005189"/>
    </source>
</evidence>
<dbReference type="PANTHER" id="PTHR10434:SF11">
    <property type="entry name" value="1-ACYL-SN-GLYCEROL-3-PHOSPHATE ACYLTRANSFERASE"/>
    <property type="match status" value="1"/>
</dbReference>
<sequence>MIACVRLLVLLPYFLFINVLVLLVCVARPFHRNNVHLAGKLYSSMSRIFGLKLDIRVPTSVKRQGPFIYVGNHQNSFDLITVCGAAQPGTVTVGKKSLIWIPVFGWVYWLSGNILIDRNNTGRARDTILAAAAKVRKRRLSVWLFPEGTRSYGRGLLPFKTGAFRLAKSTNEPVVMVCASNLHNKIKLNRWDNGTLIISLSDPVTLDDSRSTKEWAQWFREQMKQTIEQLDKEVAQHDVSLLRATEEQK</sequence>
<comment type="similarity">
    <text evidence="4 9">Belongs to the 1-acyl-sn-glycerol-3-phosphate acyltransferase family.</text>
</comment>
<evidence type="ECO:0000256" key="11">
    <source>
        <dbReference type="SAM" id="Phobius"/>
    </source>
</evidence>